<sequence>MALGTIAGALLAARCEAPRFSLLVTGSAIFGTGCALAAIAPRYWPFGGVELSQAAAGYDTAVGVRLGGRFSQAAQQRPSPT</sequence>
<organism evidence="1 2">
    <name type="scientific">Enhydrobacter aerosaccus</name>
    <dbReference type="NCBI Taxonomy" id="225324"/>
    <lineage>
        <taxon>Bacteria</taxon>
        <taxon>Pseudomonadati</taxon>
        <taxon>Pseudomonadota</taxon>
        <taxon>Alphaproteobacteria</taxon>
        <taxon>Hyphomicrobiales</taxon>
        <taxon>Enhydrobacter</taxon>
    </lineage>
</organism>
<evidence type="ECO:0000313" key="1">
    <source>
        <dbReference type="EMBL" id="SKA38683.1"/>
    </source>
</evidence>
<reference evidence="2" key="1">
    <citation type="submission" date="2017-02" db="EMBL/GenBank/DDBJ databases">
        <authorList>
            <person name="Varghese N."/>
            <person name="Submissions S."/>
        </authorList>
    </citation>
    <scope>NUCLEOTIDE SEQUENCE [LARGE SCALE GENOMIC DNA]</scope>
    <source>
        <strain evidence="2">ATCC 27094</strain>
    </source>
</reference>
<dbReference type="Proteomes" id="UP000190092">
    <property type="component" value="Unassembled WGS sequence"/>
</dbReference>
<keyword evidence="2" id="KW-1185">Reference proteome</keyword>
<dbReference type="RefSeq" id="WP_218191383.1">
    <property type="nucleotide sequence ID" value="NZ_FUWJ01000016.1"/>
</dbReference>
<evidence type="ECO:0000313" key="2">
    <source>
        <dbReference type="Proteomes" id="UP000190092"/>
    </source>
</evidence>
<dbReference type="AlphaFoldDB" id="A0A1T4TE09"/>
<proteinExistence type="predicted"/>
<accession>A0A1T4TE09</accession>
<protein>
    <submittedName>
        <fullName evidence="1">Uncharacterized protein</fullName>
    </submittedName>
</protein>
<dbReference type="EMBL" id="FUWJ01000016">
    <property type="protein sequence ID" value="SKA38683.1"/>
    <property type="molecule type" value="Genomic_DNA"/>
</dbReference>
<gene>
    <name evidence="1" type="ORF">SAMN02745126_06081</name>
</gene>
<dbReference type="STRING" id="225324.SAMN02745126_06081"/>
<name>A0A1T4TE09_9HYPH</name>